<dbReference type="InterPro" id="IPR050276">
    <property type="entry name" value="MshD_Acetyltransferase"/>
</dbReference>
<gene>
    <name evidence="2" type="ORF">A2G96_25975</name>
</gene>
<dbReference type="PANTHER" id="PTHR43617">
    <property type="entry name" value="L-AMINO ACID N-ACETYLTRANSFERASE"/>
    <property type="match status" value="1"/>
</dbReference>
<dbReference type="Proteomes" id="UP000075238">
    <property type="component" value="Chromosome 2"/>
</dbReference>
<dbReference type="PROSITE" id="PS51186">
    <property type="entry name" value="GNAT"/>
    <property type="match status" value="1"/>
</dbReference>
<dbReference type="SUPFAM" id="SSF55729">
    <property type="entry name" value="Acyl-CoA N-acyltransferases (Nat)"/>
    <property type="match status" value="1"/>
</dbReference>
<proteinExistence type="predicted"/>
<dbReference type="CDD" id="cd04301">
    <property type="entry name" value="NAT_SF"/>
    <property type="match status" value="1"/>
</dbReference>
<evidence type="ECO:0000313" key="3">
    <source>
        <dbReference type="Proteomes" id="UP000075238"/>
    </source>
</evidence>
<dbReference type="OrthoDB" id="9797178at2"/>
<dbReference type="GO" id="GO:0016747">
    <property type="term" value="F:acyltransferase activity, transferring groups other than amino-acyl groups"/>
    <property type="evidence" value="ECO:0007669"/>
    <property type="project" value="InterPro"/>
</dbReference>
<dbReference type="EMBL" id="CP014845">
    <property type="protein sequence ID" value="AMR81254.1"/>
    <property type="molecule type" value="Genomic_DNA"/>
</dbReference>
<dbReference type="Gene3D" id="3.40.630.30">
    <property type="match status" value="1"/>
</dbReference>
<dbReference type="Pfam" id="PF00583">
    <property type="entry name" value="Acetyltransf_1"/>
    <property type="match status" value="1"/>
</dbReference>
<dbReference type="STRING" id="1796606.A2G96_25975"/>
<dbReference type="KEGG" id="cnan:A2G96_25975"/>
<accession>A0A142JT42</accession>
<dbReference type="RefSeq" id="WP_062803067.1">
    <property type="nucleotide sequence ID" value="NZ_CP014845.1"/>
</dbReference>
<dbReference type="InterPro" id="IPR016181">
    <property type="entry name" value="Acyl_CoA_acyltransferase"/>
</dbReference>
<reference evidence="2 3" key="1">
    <citation type="submission" date="2016-03" db="EMBL/GenBank/DDBJ databases">
        <title>Complete genome sequence of a novel chlorpyrifos degrading bacterium, Cupriavidus nantongensis sp. X1.</title>
        <authorList>
            <person name="Fang L."/>
        </authorList>
    </citation>
    <scope>NUCLEOTIDE SEQUENCE [LARGE SCALE GENOMIC DNA]</scope>
    <source>
        <strain evidence="2 3">X1</strain>
    </source>
</reference>
<sequence>MTAIDALLIRSERPDDAQAITQVTQAAFAVATHSSGTEQLIVTALRAAGQLEISLVAELSGNVVGHVAISPVEISDGSARWYGLGPVSVLPAHQGIGVGSQLIRAALDRLKQSGAQGCVVLGEPAYYSRFGFAAQPSLVLPGVPAEYFQAIAFGPHVPSGVVKYHESFEVKS</sequence>
<evidence type="ECO:0000259" key="1">
    <source>
        <dbReference type="PROSITE" id="PS51186"/>
    </source>
</evidence>
<dbReference type="AlphaFoldDB" id="A0A142JT42"/>
<protein>
    <submittedName>
        <fullName evidence="2">GCN5 family acetyltransferase</fullName>
    </submittedName>
</protein>
<evidence type="ECO:0000313" key="2">
    <source>
        <dbReference type="EMBL" id="AMR81254.1"/>
    </source>
</evidence>
<dbReference type="PANTHER" id="PTHR43617:SF2">
    <property type="entry name" value="UPF0039 PROTEIN SLL0451"/>
    <property type="match status" value="1"/>
</dbReference>
<dbReference type="InterPro" id="IPR000182">
    <property type="entry name" value="GNAT_dom"/>
</dbReference>
<name>A0A142JT42_9BURK</name>
<keyword evidence="3" id="KW-1185">Reference proteome</keyword>
<feature type="domain" description="N-acetyltransferase" evidence="1">
    <location>
        <begin position="7"/>
        <end position="158"/>
    </location>
</feature>
<organism evidence="2 3">
    <name type="scientific">Cupriavidus nantongensis</name>
    <dbReference type="NCBI Taxonomy" id="1796606"/>
    <lineage>
        <taxon>Bacteria</taxon>
        <taxon>Pseudomonadati</taxon>
        <taxon>Pseudomonadota</taxon>
        <taxon>Betaproteobacteria</taxon>
        <taxon>Burkholderiales</taxon>
        <taxon>Burkholderiaceae</taxon>
        <taxon>Cupriavidus</taxon>
    </lineage>
</organism>
<keyword evidence="2" id="KW-0808">Transferase</keyword>